<accession>A0ABX0SE66</accession>
<dbReference type="Gene3D" id="2.40.128.20">
    <property type="match status" value="1"/>
</dbReference>
<feature type="short sequence motif" description="GXWXGXG" evidence="1">
    <location>
        <begin position="21"/>
        <end position="27"/>
    </location>
</feature>
<dbReference type="SUPFAM" id="SSF50814">
    <property type="entry name" value="Lipocalins"/>
    <property type="match status" value="1"/>
</dbReference>
<evidence type="ECO:0000313" key="4">
    <source>
        <dbReference type="Proteomes" id="UP000749311"/>
    </source>
</evidence>
<proteinExistence type="inferred from homology"/>
<name>A0ABX0SE66_9ACTN</name>
<dbReference type="RefSeq" id="WP_167164099.1">
    <property type="nucleotide sequence ID" value="NZ_BAAAOO010000012.1"/>
</dbReference>
<comment type="caution">
    <text evidence="3">The sequence shown here is derived from an EMBL/GenBank/DDBJ whole genome shotgun (WGS) entry which is preliminary data.</text>
</comment>
<sequence>MAFEIPEDLNPALMGLAWLIGRWQGNGHRTWPASGGQGADEIEFGQQIDFATNGSGYLHYLSQTWTLDADGQPAGPLDMETGFWRPGADGKLEVVLASPEGWSEIWIGSVTGAKVELASDVVARTQTAQTAYTGGHRLYGNVEGHLMWAFDRATTEVELQPYMWARLQRA</sequence>
<evidence type="ECO:0000259" key="2">
    <source>
        <dbReference type="Pfam" id="PF08768"/>
    </source>
</evidence>
<dbReference type="Pfam" id="PF08768">
    <property type="entry name" value="THAP4_heme-bd"/>
    <property type="match status" value="1"/>
</dbReference>
<dbReference type="Proteomes" id="UP000749311">
    <property type="component" value="Unassembled WGS sequence"/>
</dbReference>
<comment type="caution">
    <text evidence="1">Lacks the conserved His residue that binds heme iron in the nitrobindin family.</text>
</comment>
<dbReference type="PANTHER" id="PTHR15854:SF4">
    <property type="entry name" value="PEROXYNITRITE ISOMERASE THAP4"/>
    <property type="match status" value="1"/>
</dbReference>
<protein>
    <recommendedName>
        <fullName evidence="1">Ferric nitrobindin-like protein</fullName>
    </recommendedName>
</protein>
<comment type="caution">
    <text evidence="1">Lacks conserved residue(s) required for the propagation of feature annotation.</text>
</comment>
<dbReference type="CDD" id="cd07828">
    <property type="entry name" value="lipocalin_heme-bd-THAP4-like"/>
    <property type="match status" value="1"/>
</dbReference>
<evidence type="ECO:0000313" key="3">
    <source>
        <dbReference type="EMBL" id="NIH55613.1"/>
    </source>
</evidence>
<keyword evidence="4" id="KW-1185">Reference proteome</keyword>
<reference evidence="3 4" key="1">
    <citation type="submission" date="2020-02" db="EMBL/GenBank/DDBJ databases">
        <title>Sequencing the genomes of 1000 actinobacteria strains.</title>
        <authorList>
            <person name="Klenk H.-P."/>
        </authorList>
    </citation>
    <scope>NUCLEOTIDE SEQUENCE [LARGE SCALE GENOMIC DNA]</scope>
    <source>
        <strain evidence="3 4">DSM 19609</strain>
    </source>
</reference>
<gene>
    <name evidence="3" type="ORF">FB473_000258</name>
</gene>
<feature type="domain" description="THAP4-like heme-binding" evidence="2">
    <location>
        <begin position="13"/>
        <end position="169"/>
    </location>
</feature>
<dbReference type="InterPro" id="IPR014878">
    <property type="entry name" value="THAP4-like_heme-bd"/>
</dbReference>
<dbReference type="PANTHER" id="PTHR15854">
    <property type="entry name" value="THAP4 PROTEIN"/>
    <property type="match status" value="1"/>
</dbReference>
<comment type="similarity">
    <text evidence="1">Belongs to the nitrobindin family.</text>
</comment>
<dbReference type="HAMAP" id="MF_01297">
    <property type="entry name" value="nitrobindin"/>
    <property type="match status" value="1"/>
</dbReference>
<organism evidence="3 4">
    <name type="scientific">Brooklawnia cerclae</name>
    <dbReference type="NCBI Taxonomy" id="349934"/>
    <lineage>
        <taxon>Bacteria</taxon>
        <taxon>Bacillati</taxon>
        <taxon>Actinomycetota</taxon>
        <taxon>Actinomycetes</taxon>
        <taxon>Propionibacteriales</taxon>
        <taxon>Propionibacteriaceae</taxon>
        <taxon>Brooklawnia</taxon>
    </lineage>
</organism>
<dbReference type="InterPro" id="IPR022939">
    <property type="entry name" value="Nb(III)_bact/plant"/>
</dbReference>
<dbReference type="EMBL" id="JAAMOZ010000001">
    <property type="protein sequence ID" value="NIH55613.1"/>
    <property type="molecule type" value="Genomic_DNA"/>
</dbReference>
<dbReference type="InterPro" id="IPR012674">
    <property type="entry name" value="Calycin"/>
</dbReference>
<evidence type="ECO:0000256" key="1">
    <source>
        <dbReference type="HAMAP-Rule" id="MF_01297"/>
    </source>
</evidence>
<dbReference type="InterPro" id="IPR045165">
    <property type="entry name" value="Nitrobindin"/>
</dbReference>